<comment type="subcellular location">
    <subcellularLocation>
        <location evidence="1 10">Nucleus</location>
    </subcellularLocation>
</comment>
<dbReference type="FunFam" id="1.10.10.60:FF:000257">
    <property type="entry name" value="Zinc-finger homeodomain protein 2"/>
    <property type="match status" value="1"/>
</dbReference>
<evidence type="ECO:0000256" key="4">
    <source>
        <dbReference type="ARBA" id="ARBA00022833"/>
    </source>
</evidence>
<evidence type="ECO:0000259" key="12">
    <source>
        <dbReference type="PROSITE" id="PS50071"/>
    </source>
</evidence>
<dbReference type="Gene3D" id="1.10.10.60">
    <property type="entry name" value="Homeodomain-like"/>
    <property type="match status" value="1"/>
</dbReference>
<dbReference type="EMBL" id="CAUOFW020007279">
    <property type="protein sequence ID" value="CAK9178514.1"/>
    <property type="molecule type" value="Genomic_DNA"/>
</dbReference>
<evidence type="ECO:0008006" key="16">
    <source>
        <dbReference type="Google" id="ProtNLM"/>
    </source>
</evidence>
<evidence type="ECO:0000313" key="14">
    <source>
        <dbReference type="EMBL" id="CAK9178514.1"/>
    </source>
</evidence>
<evidence type="ECO:0000256" key="2">
    <source>
        <dbReference type="ARBA" id="ARBA00022723"/>
    </source>
</evidence>
<evidence type="ECO:0000256" key="1">
    <source>
        <dbReference type="ARBA" id="ARBA00004123"/>
    </source>
</evidence>
<evidence type="ECO:0000256" key="11">
    <source>
        <dbReference type="SAM" id="MobiDB-lite"/>
    </source>
</evidence>
<protein>
    <recommendedName>
        <fullName evidence="16">ZF-HD dimerization-type domain-containing protein</fullName>
    </recommendedName>
</protein>
<evidence type="ECO:0000256" key="7">
    <source>
        <dbReference type="ARBA" id="ARBA00023155"/>
    </source>
</evidence>
<evidence type="ECO:0000256" key="9">
    <source>
        <dbReference type="ARBA" id="ARBA00023242"/>
    </source>
</evidence>
<dbReference type="InterPro" id="IPR001356">
    <property type="entry name" value="HD"/>
</dbReference>
<dbReference type="PROSITE" id="PS51523">
    <property type="entry name" value="ZF_HD_DIMER"/>
    <property type="match status" value="1"/>
</dbReference>
<evidence type="ECO:0000259" key="13">
    <source>
        <dbReference type="PROSITE" id="PS51523"/>
    </source>
</evidence>
<evidence type="ECO:0000256" key="5">
    <source>
        <dbReference type="ARBA" id="ARBA00023015"/>
    </source>
</evidence>
<dbReference type="InterPro" id="IPR009057">
    <property type="entry name" value="Homeodomain-like_sf"/>
</dbReference>
<dbReference type="AlphaFoldDB" id="A0ABC8UDH5"/>
<comment type="caution">
    <text evidence="14">The sequence shown here is derived from an EMBL/GenBank/DDBJ whole genome shotgun (WGS) entry which is preliminary data.</text>
</comment>
<evidence type="ECO:0000256" key="10">
    <source>
        <dbReference type="PROSITE-ProRule" id="PRU00108"/>
    </source>
</evidence>
<dbReference type="GO" id="GO:0003677">
    <property type="term" value="F:DNA binding"/>
    <property type="evidence" value="ECO:0007669"/>
    <property type="project" value="UniProtKB-UniRule"/>
</dbReference>
<keyword evidence="6 10" id="KW-0238">DNA-binding</keyword>
<evidence type="ECO:0000313" key="15">
    <source>
        <dbReference type="Proteomes" id="UP001642360"/>
    </source>
</evidence>
<feature type="region of interest" description="Disordered" evidence="11">
    <location>
        <begin position="193"/>
        <end position="223"/>
    </location>
</feature>
<keyword evidence="9 10" id="KW-0539">Nucleus</keyword>
<dbReference type="InterPro" id="IPR006455">
    <property type="entry name" value="Homeodomain_ZF_HD"/>
</dbReference>
<evidence type="ECO:0000256" key="8">
    <source>
        <dbReference type="ARBA" id="ARBA00023163"/>
    </source>
</evidence>
<dbReference type="SUPFAM" id="SSF46689">
    <property type="entry name" value="Homeodomain-like"/>
    <property type="match status" value="1"/>
</dbReference>
<gene>
    <name evidence="14" type="ORF">ILEXP_LOCUS48427</name>
</gene>
<proteinExistence type="predicted"/>
<dbReference type="InterPro" id="IPR006456">
    <property type="entry name" value="ZF_HD_homeobox_Cys/His_dimer"/>
</dbReference>
<feature type="region of interest" description="Disordered" evidence="11">
    <location>
        <begin position="23"/>
        <end position="77"/>
    </location>
</feature>
<dbReference type="GO" id="GO:0008270">
    <property type="term" value="F:zinc ion binding"/>
    <property type="evidence" value="ECO:0007669"/>
    <property type="project" value="UniProtKB-KW"/>
</dbReference>
<dbReference type="Proteomes" id="UP001642360">
    <property type="component" value="Unassembled WGS sequence"/>
</dbReference>
<keyword evidence="4" id="KW-0862">Zinc</keyword>
<dbReference type="PROSITE" id="PS50071">
    <property type="entry name" value="HOMEOBOX_2"/>
    <property type="match status" value="1"/>
</dbReference>
<dbReference type="NCBIfam" id="TIGR01565">
    <property type="entry name" value="homeo_ZF_HD"/>
    <property type="match status" value="1"/>
</dbReference>
<keyword evidence="7 10" id="KW-0371">Homeobox</keyword>
<dbReference type="PANTHER" id="PTHR31948">
    <property type="entry name" value="ZINC-FINGER HOMEODOMAIN PROTEIN 2"/>
    <property type="match status" value="1"/>
</dbReference>
<dbReference type="GO" id="GO:0005634">
    <property type="term" value="C:nucleus"/>
    <property type="evidence" value="ECO:0007669"/>
    <property type="project" value="UniProtKB-SubCell"/>
</dbReference>
<sequence length="277" mass="30476">MSMTGENGEIRMSCSLDYSSLETLDHGRHLPQRDYQQEPPSSNPERFSDAGIIKSATNAPISGGSKPKTPSTPPSRYRQCLKNHAASMGGNVTDGCGEFMPSGDEGTVEALKCAACNCHRNFHRKLGNCDTVLVHPLPLPPPLTRSTIPTLTHSNHWNSSIVQPVKIAFGDGTVSVATDSSSDGQELNFNAFQSNSALPQPPPQPPFGLAKKRSRTKFTRDQKDKMMEFAEKVGWRIPKESDAEAQRFCAEIGVKRQVLKVWMHNNKNHGKKQPQEP</sequence>
<dbReference type="PANTHER" id="PTHR31948:SF60">
    <property type="entry name" value="ZINC-FINGER HOMEODOMAIN PROTEIN 5"/>
    <property type="match status" value="1"/>
</dbReference>
<name>A0ABC8UDH5_9AQUA</name>
<keyword evidence="5" id="KW-0805">Transcription regulation</keyword>
<feature type="compositionally biased region" description="Basic and acidic residues" evidence="11">
    <location>
        <begin position="23"/>
        <end position="36"/>
    </location>
</feature>
<feature type="domain" description="Homeobox" evidence="12">
    <location>
        <begin position="209"/>
        <end position="273"/>
    </location>
</feature>
<dbReference type="NCBIfam" id="TIGR01566">
    <property type="entry name" value="ZF_HD_prot_N"/>
    <property type="match status" value="1"/>
</dbReference>
<dbReference type="Pfam" id="PF04770">
    <property type="entry name" value="ZF-HD_dimer"/>
    <property type="match status" value="1"/>
</dbReference>
<accession>A0ABC8UDH5</accession>
<evidence type="ECO:0000256" key="3">
    <source>
        <dbReference type="ARBA" id="ARBA00022771"/>
    </source>
</evidence>
<feature type="domain" description="ZF-HD dimerization-type" evidence="13">
    <location>
        <begin position="77"/>
        <end position="126"/>
    </location>
</feature>
<reference evidence="14 15" key="1">
    <citation type="submission" date="2024-02" db="EMBL/GenBank/DDBJ databases">
        <authorList>
            <person name="Vignale AGUSTIN F."/>
            <person name="Sosa J E."/>
            <person name="Modenutti C."/>
        </authorList>
    </citation>
    <scope>NUCLEOTIDE SEQUENCE [LARGE SCALE GENOMIC DNA]</scope>
</reference>
<keyword evidence="2" id="KW-0479">Metal-binding</keyword>
<keyword evidence="15" id="KW-1185">Reference proteome</keyword>
<evidence type="ECO:0000256" key="6">
    <source>
        <dbReference type="ARBA" id="ARBA00023125"/>
    </source>
</evidence>
<organism evidence="14 15">
    <name type="scientific">Ilex paraguariensis</name>
    <name type="common">yerba mate</name>
    <dbReference type="NCBI Taxonomy" id="185542"/>
    <lineage>
        <taxon>Eukaryota</taxon>
        <taxon>Viridiplantae</taxon>
        <taxon>Streptophyta</taxon>
        <taxon>Embryophyta</taxon>
        <taxon>Tracheophyta</taxon>
        <taxon>Spermatophyta</taxon>
        <taxon>Magnoliopsida</taxon>
        <taxon>eudicotyledons</taxon>
        <taxon>Gunneridae</taxon>
        <taxon>Pentapetalae</taxon>
        <taxon>asterids</taxon>
        <taxon>campanulids</taxon>
        <taxon>Aquifoliales</taxon>
        <taxon>Aquifoliaceae</taxon>
        <taxon>Ilex</taxon>
    </lineage>
</organism>
<keyword evidence="8" id="KW-0804">Transcription</keyword>
<keyword evidence="3" id="KW-0863">Zinc-finger</keyword>
<feature type="DNA-binding region" description="Homeobox" evidence="10">
    <location>
        <begin position="211"/>
        <end position="274"/>
    </location>
</feature>